<gene>
    <name evidence="2" type="ORF">J3D65DRAFT_664415</name>
</gene>
<proteinExistence type="predicted"/>
<dbReference type="GeneID" id="92035644"/>
<dbReference type="Proteomes" id="UP001360953">
    <property type="component" value="Unassembled WGS sequence"/>
</dbReference>
<evidence type="ECO:0000313" key="3">
    <source>
        <dbReference type="Proteomes" id="UP001360953"/>
    </source>
</evidence>
<dbReference type="RefSeq" id="XP_066658271.1">
    <property type="nucleotide sequence ID" value="XM_066802738.1"/>
</dbReference>
<protein>
    <recommendedName>
        <fullName evidence="4">Secreted protein</fullName>
    </recommendedName>
</protein>
<evidence type="ECO:0008006" key="4">
    <source>
        <dbReference type="Google" id="ProtNLM"/>
    </source>
</evidence>
<organism evidence="2 3">
    <name type="scientific">Phyllosticta citribraziliensis</name>
    <dbReference type="NCBI Taxonomy" id="989973"/>
    <lineage>
        <taxon>Eukaryota</taxon>
        <taxon>Fungi</taxon>
        <taxon>Dikarya</taxon>
        <taxon>Ascomycota</taxon>
        <taxon>Pezizomycotina</taxon>
        <taxon>Dothideomycetes</taxon>
        <taxon>Dothideomycetes incertae sedis</taxon>
        <taxon>Botryosphaeriales</taxon>
        <taxon>Phyllostictaceae</taxon>
        <taxon>Phyllosticta</taxon>
    </lineage>
</organism>
<keyword evidence="1" id="KW-0732">Signal</keyword>
<sequence>MFSMGHASLLYLLRVLDKSALLLFSNLDLCELWPSLAPTCSPLSSSFSPDSMANYVEKRDNPPMEGIRQSKRMKFTEEGHFMFITMQRNGKP</sequence>
<feature type="signal peptide" evidence="1">
    <location>
        <begin position="1"/>
        <end position="20"/>
    </location>
</feature>
<comment type="caution">
    <text evidence="2">The sequence shown here is derived from an EMBL/GenBank/DDBJ whole genome shotgun (WGS) entry which is preliminary data.</text>
</comment>
<evidence type="ECO:0000256" key="1">
    <source>
        <dbReference type="SAM" id="SignalP"/>
    </source>
</evidence>
<feature type="chain" id="PRO_5046420075" description="Secreted protein" evidence="1">
    <location>
        <begin position="21"/>
        <end position="92"/>
    </location>
</feature>
<keyword evidence="3" id="KW-1185">Reference proteome</keyword>
<evidence type="ECO:0000313" key="2">
    <source>
        <dbReference type="EMBL" id="KAK7541978.1"/>
    </source>
</evidence>
<accession>A0ABR1M314</accession>
<dbReference type="EMBL" id="JBBPEH010000002">
    <property type="protein sequence ID" value="KAK7541978.1"/>
    <property type="molecule type" value="Genomic_DNA"/>
</dbReference>
<name>A0ABR1M314_9PEZI</name>
<reference evidence="2 3" key="1">
    <citation type="submission" date="2024-04" db="EMBL/GenBank/DDBJ databases">
        <title>Phyllosticta paracitricarpa is synonymous to the EU quarantine fungus P. citricarpa based on phylogenomic analyses.</title>
        <authorList>
            <consortium name="Lawrence Berkeley National Laboratory"/>
            <person name="Van ingen-buijs V.A."/>
            <person name="Van westerhoven A.C."/>
            <person name="Haridas S."/>
            <person name="Skiadas P."/>
            <person name="Martin F."/>
            <person name="Groenewald J.Z."/>
            <person name="Crous P.W."/>
            <person name="Seidl M.F."/>
        </authorList>
    </citation>
    <scope>NUCLEOTIDE SEQUENCE [LARGE SCALE GENOMIC DNA]</scope>
    <source>
        <strain evidence="2 3">CPC 17464</strain>
    </source>
</reference>